<proteinExistence type="predicted"/>
<reference evidence="1 2" key="1">
    <citation type="journal article" date="2009" name="Genome Res.">
        <title>Comparative genomics of protoploid Saccharomycetaceae.</title>
        <authorList>
            <consortium name="The Genolevures Consortium"/>
            <person name="Souciet J.-L."/>
            <person name="Dujon B."/>
            <person name="Gaillardin C."/>
            <person name="Johnston M."/>
            <person name="Baret P.V."/>
            <person name="Cliften P."/>
            <person name="Sherman D.J."/>
            <person name="Weissenbach J."/>
            <person name="Westhof E."/>
            <person name="Wincker P."/>
            <person name="Jubin C."/>
            <person name="Poulain J."/>
            <person name="Barbe V."/>
            <person name="Segurens B."/>
            <person name="Artiguenave F."/>
            <person name="Anthouard V."/>
            <person name="Vacherie B."/>
            <person name="Val M.-E."/>
            <person name="Fulton R.S."/>
            <person name="Minx P."/>
            <person name="Wilson R."/>
            <person name="Durrens P."/>
            <person name="Jean G."/>
            <person name="Marck C."/>
            <person name="Martin T."/>
            <person name="Nikolski M."/>
            <person name="Rolland T."/>
            <person name="Seret M.-L."/>
            <person name="Casaregola S."/>
            <person name="Despons L."/>
            <person name="Fairhead C."/>
            <person name="Fischer G."/>
            <person name="Lafontaine I."/>
            <person name="Leh V."/>
            <person name="Lemaire M."/>
            <person name="de Montigny J."/>
            <person name="Neuveglise C."/>
            <person name="Thierry A."/>
            <person name="Blanc-Lenfle I."/>
            <person name="Bleykasten C."/>
            <person name="Diffels J."/>
            <person name="Fritsch E."/>
            <person name="Frangeul L."/>
            <person name="Goeffon A."/>
            <person name="Jauniaux N."/>
            <person name="Kachouri-Lafond R."/>
            <person name="Payen C."/>
            <person name="Potier S."/>
            <person name="Pribylova L."/>
            <person name="Ozanne C."/>
            <person name="Richard G.-F."/>
            <person name="Sacerdot C."/>
            <person name="Straub M.-L."/>
            <person name="Talla E."/>
        </authorList>
    </citation>
    <scope>NUCLEOTIDE SEQUENCE [LARGE SCALE GENOMIC DNA]</scope>
    <source>
        <strain evidence="2">ATCC 56472 / CBS 6340 / NRRL Y-8284</strain>
    </source>
</reference>
<name>C5DHV3_LACTC</name>
<dbReference type="eggNOG" id="ENOG502S1H9">
    <property type="taxonomic scope" value="Eukaryota"/>
</dbReference>
<dbReference type="EMBL" id="CU928169">
    <property type="protein sequence ID" value="CAR23364.1"/>
    <property type="molecule type" value="Genomic_DNA"/>
</dbReference>
<dbReference type="AlphaFoldDB" id="C5DHV3"/>
<gene>
    <name evidence="1" type="ordered locus">KLTH0E07392g</name>
</gene>
<keyword evidence="2" id="KW-1185">Reference proteome</keyword>
<dbReference type="OrthoDB" id="4035094at2759"/>
<accession>C5DHV3</accession>
<evidence type="ECO:0000313" key="1">
    <source>
        <dbReference type="EMBL" id="CAR23364.1"/>
    </source>
</evidence>
<dbReference type="RefSeq" id="XP_002553801.1">
    <property type="nucleotide sequence ID" value="XM_002553755.1"/>
</dbReference>
<dbReference type="KEGG" id="lth:KLTH0E07392g"/>
<dbReference type="InParanoid" id="C5DHV3"/>
<dbReference type="GeneID" id="8291957"/>
<dbReference type="HOGENOM" id="CLU_1001781_0_0_1"/>
<dbReference type="OMA" id="SESPRIW"/>
<evidence type="ECO:0000313" key="2">
    <source>
        <dbReference type="Proteomes" id="UP000002036"/>
    </source>
</evidence>
<protein>
    <submittedName>
        <fullName evidence="1">KLTH0E07392p</fullName>
    </submittedName>
</protein>
<organism evidence="1 2">
    <name type="scientific">Lachancea thermotolerans (strain ATCC 56472 / CBS 6340 / NRRL Y-8284)</name>
    <name type="common">Yeast</name>
    <name type="synonym">Kluyveromyces thermotolerans</name>
    <dbReference type="NCBI Taxonomy" id="559295"/>
    <lineage>
        <taxon>Eukaryota</taxon>
        <taxon>Fungi</taxon>
        <taxon>Dikarya</taxon>
        <taxon>Ascomycota</taxon>
        <taxon>Saccharomycotina</taxon>
        <taxon>Saccharomycetes</taxon>
        <taxon>Saccharomycetales</taxon>
        <taxon>Saccharomycetaceae</taxon>
        <taxon>Lachancea</taxon>
    </lineage>
</organism>
<sequence length="297" mass="34678">MSELERLAKRRLKFSEDARQQILGDHLKDRSLLSRSQRPNGAINRLQRDHQARKELLDSIEAIERTHESSDQIEHGLRKLREVIVGAGDTDWRNLEFTQFACRVYQKSVWFYCSRQEATKCYPILNFFVERLAPFAPRELATQISACCAIYISHVDNNISEFFEVLDEIELDSHYLQICVALSLIYCVQDQPMSTWFRIVSQIPPHSLLRDFIVALPAFKVLKSRTLKLLSKCYRQLSVTFISQHWFHHLYPELEPDLEQRWDVEITTNNAHIVMFKCPKSKQSSFIGSPSTTSLKT</sequence>
<dbReference type="Proteomes" id="UP000002036">
    <property type="component" value="Chromosome E"/>
</dbReference>